<evidence type="ECO:0000313" key="6">
    <source>
        <dbReference type="Proteomes" id="UP000254889"/>
    </source>
</evidence>
<sequence length="202" mass="21798">MPLWLSRQPLVLASKSDIRGKILAAAGLRFEIRPAHIDERAVEAEAGVSDAAAAARVLARAKADAIAATVPGRPVLGADQTLACGDMRLSKPVDAAAAAEQLRALRGRTHELHSALALVRDGTLLFSCIETARLTMRDFSDRFLEEYLDMAGNAALTSVGAYQLEGIGIHLFEKVEGDYFTILGLPLLQFLEYLREHGFVDG</sequence>
<dbReference type="EC" id="3.6.1.9" evidence="4"/>
<dbReference type="PANTHER" id="PTHR43213:SF5">
    <property type="entry name" value="BIFUNCTIONAL DTTP_UTP PYROPHOSPHATASE_METHYLTRANSFERASE PROTEIN-RELATED"/>
    <property type="match status" value="1"/>
</dbReference>
<keyword evidence="2 4" id="KW-0378">Hydrolase</keyword>
<evidence type="ECO:0000256" key="2">
    <source>
        <dbReference type="ARBA" id="ARBA00022801"/>
    </source>
</evidence>
<dbReference type="PIRSF" id="PIRSF006305">
    <property type="entry name" value="Maf"/>
    <property type="match status" value="1"/>
</dbReference>
<evidence type="ECO:0000256" key="4">
    <source>
        <dbReference type="HAMAP-Rule" id="MF_00528"/>
    </source>
</evidence>
<dbReference type="KEGG" id="ptaw:DW352_18940"/>
<proteinExistence type="inferred from homology"/>
<comment type="caution">
    <text evidence="4">Lacks conserved residue(s) required for the propagation of feature annotation.</text>
</comment>
<dbReference type="InterPro" id="IPR029001">
    <property type="entry name" value="ITPase-like_fam"/>
</dbReference>
<dbReference type="SUPFAM" id="SSF52972">
    <property type="entry name" value="ITPase-like"/>
    <property type="match status" value="1"/>
</dbReference>
<comment type="cofactor">
    <cofactor evidence="1 4">
        <name>a divalent metal cation</name>
        <dbReference type="ChEBI" id="CHEBI:60240"/>
    </cofactor>
</comment>
<protein>
    <recommendedName>
        <fullName evidence="4">Nucleoside triphosphate pyrophosphatase</fullName>
        <ecNumber evidence="4">3.6.1.9</ecNumber>
    </recommendedName>
    <alternativeName>
        <fullName evidence="4">Nucleotide pyrophosphatase</fullName>
        <shortName evidence="4">Nucleotide PPase</shortName>
    </alternativeName>
</protein>
<evidence type="ECO:0000256" key="3">
    <source>
        <dbReference type="ARBA" id="ARBA00023080"/>
    </source>
</evidence>
<gene>
    <name evidence="5" type="ORF">DW352_18940</name>
</gene>
<accession>A0A346A4M1</accession>
<dbReference type="GO" id="GO:0005737">
    <property type="term" value="C:cytoplasm"/>
    <property type="evidence" value="ECO:0007669"/>
    <property type="project" value="UniProtKB-SubCell"/>
</dbReference>
<evidence type="ECO:0000256" key="1">
    <source>
        <dbReference type="ARBA" id="ARBA00001968"/>
    </source>
</evidence>
<name>A0A346A4M1_9HYPH</name>
<feature type="active site" description="Proton acceptor" evidence="4">
    <location>
        <position position="79"/>
    </location>
</feature>
<dbReference type="Proteomes" id="UP000254889">
    <property type="component" value="Chromosome"/>
</dbReference>
<evidence type="ECO:0000313" key="5">
    <source>
        <dbReference type="EMBL" id="AXK84118.1"/>
    </source>
</evidence>
<dbReference type="HAMAP" id="MF_00528">
    <property type="entry name" value="Maf"/>
    <property type="match status" value="1"/>
</dbReference>
<dbReference type="GO" id="GO:0009117">
    <property type="term" value="P:nucleotide metabolic process"/>
    <property type="evidence" value="ECO:0007669"/>
    <property type="project" value="UniProtKB-KW"/>
</dbReference>
<dbReference type="RefSeq" id="WP_115694497.1">
    <property type="nucleotide sequence ID" value="NZ_CP031417.1"/>
</dbReference>
<organism evidence="5 6">
    <name type="scientific">Pseudolabrys taiwanensis</name>
    <dbReference type="NCBI Taxonomy" id="331696"/>
    <lineage>
        <taxon>Bacteria</taxon>
        <taxon>Pseudomonadati</taxon>
        <taxon>Pseudomonadota</taxon>
        <taxon>Alphaproteobacteria</taxon>
        <taxon>Hyphomicrobiales</taxon>
        <taxon>Xanthobacteraceae</taxon>
        <taxon>Pseudolabrys</taxon>
    </lineage>
</organism>
<comment type="catalytic activity">
    <reaction evidence="4">
        <text>a ribonucleoside 5'-triphosphate + H2O = a ribonucleoside 5'-phosphate + diphosphate + H(+)</text>
        <dbReference type="Rhea" id="RHEA:23996"/>
        <dbReference type="ChEBI" id="CHEBI:15377"/>
        <dbReference type="ChEBI" id="CHEBI:15378"/>
        <dbReference type="ChEBI" id="CHEBI:33019"/>
        <dbReference type="ChEBI" id="CHEBI:58043"/>
        <dbReference type="ChEBI" id="CHEBI:61557"/>
        <dbReference type="EC" id="3.6.1.9"/>
    </reaction>
</comment>
<reference evidence="5 6" key="1">
    <citation type="submission" date="2018-07" db="EMBL/GenBank/DDBJ databases">
        <authorList>
            <person name="Quirk P.G."/>
            <person name="Krulwich T.A."/>
        </authorList>
    </citation>
    <scope>NUCLEOTIDE SEQUENCE [LARGE SCALE GENOMIC DNA]</scope>
    <source>
        <strain evidence="5 6">CC-BB4</strain>
    </source>
</reference>
<dbReference type="OrthoDB" id="9813962at2"/>
<dbReference type="Gene3D" id="3.90.950.10">
    <property type="match status" value="1"/>
</dbReference>
<comment type="catalytic activity">
    <reaction evidence="4">
        <text>a 2'-deoxyribonucleoside 5'-triphosphate + H2O = a 2'-deoxyribonucleoside 5'-phosphate + diphosphate + H(+)</text>
        <dbReference type="Rhea" id="RHEA:44644"/>
        <dbReference type="ChEBI" id="CHEBI:15377"/>
        <dbReference type="ChEBI" id="CHEBI:15378"/>
        <dbReference type="ChEBI" id="CHEBI:33019"/>
        <dbReference type="ChEBI" id="CHEBI:61560"/>
        <dbReference type="ChEBI" id="CHEBI:65317"/>
        <dbReference type="EC" id="3.6.1.9"/>
    </reaction>
</comment>
<keyword evidence="3 4" id="KW-0546">Nucleotide metabolism</keyword>
<keyword evidence="4" id="KW-0963">Cytoplasm</keyword>
<comment type="similarity">
    <text evidence="4">Belongs to the Maf family.</text>
</comment>
<dbReference type="EMBL" id="CP031417">
    <property type="protein sequence ID" value="AXK84118.1"/>
    <property type="molecule type" value="Genomic_DNA"/>
</dbReference>
<dbReference type="InterPro" id="IPR003697">
    <property type="entry name" value="Maf-like"/>
</dbReference>
<dbReference type="AlphaFoldDB" id="A0A346A4M1"/>
<keyword evidence="6" id="KW-1185">Reference proteome</keyword>
<dbReference type="Pfam" id="PF02545">
    <property type="entry name" value="Maf"/>
    <property type="match status" value="1"/>
</dbReference>
<dbReference type="PANTHER" id="PTHR43213">
    <property type="entry name" value="BIFUNCTIONAL DTTP/UTP PYROPHOSPHATASE/METHYLTRANSFERASE PROTEIN-RELATED"/>
    <property type="match status" value="1"/>
</dbReference>
<dbReference type="GO" id="GO:0047429">
    <property type="term" value="F:nucleoside triphosphate diphosphatase activity"/>
    <property type="evidence" value="ECO:0007669"/>
    <property type="project" value="UniProtKB-EC"/>
</dbReference>
<comment type="subcellular location">
    <subcellularLocation>
        <location evidence="4">Cytoplasm</location>
    </subcellularLocation>
</comment>
<comment type="function">
    <text evidence="4">Nucleoside triphosphate pyrophosphatase. May have a dual role in cell division arrest and in preventing the incorporation of modified nucleotides into cellular nucleic acids.</text>
</comment>